<organism evidence="12 13">
    <name type="scientific">Erwinia aeris</name>
    <dbReference type="NCBI Taxonomy" id="3239803"/>
    <lineage>
        <taxon>Bacteria</taxon>
        <taxon>Pseudomonadati</taxon>
        <taxon>Pseudomonadota</taxon>
        <taxon>Gammaproteobacteria</taxon>
        <taxon>Enterobacterales</taxon>
        <taxon>Erwiniaceae</taxon>
        <taxon>Erwinia</taxon>
    </lineage>
</organism>
<dbReference type="InterPro" id="IPR010723">
    <property type="entry name" value="HemN_C"/>
</dbReference>
<dbReference type="Proteomes" id="UP001565243">
    <property type="component" value="Unassembled WGS sequence"/>
</dbReference>
<dbReference type="SFLD" id="SFLDF00288">
    <property type="entry name" value="HemN-like__clustered_with_nucl"/>
    <property type="match status" value="1"/>
</dbReference>
<dbReference type="PANTHER" id="PTHR13932">
    <property type="entry name" value="COPROPORPHYRINIGEN III OXIDASE"/>
    <property type="match status" value="1"/>
</dbReference>
<keyword evidence="5 10" id="KW-0949">S-adenosyl-L-methionine</keyword>
<evidence type="ECO:0000313" key="12">
    <source>
        <dbReference type="EMBL" id="MEY8771664.1"/>
    </source>
</evidence>
<comment type="cofactor">
    <cofactor evidence="1">
        <name>[4Fe-4S] cluster</name>
        <dbReference type="ChEBI" id="CHEBI:49883"/>
    </cofactor>
</comment>
<evidence type="ECO:0000256" key="10">
    <source>
        <dbReference type="RuleBase" id="RU364116"/>
    </source>
</evidence>
<dbReference type="NCBIfam" id="TIGR00539">
    <property type="entry name" value="hemN_rel"/>
    <property type="match status" value="1"/>
</dbReference>
<dbReference type="EMBL" id="JBGFFX010000008">
    <property type="protein sequence ID" value="MEY8771664.1"/>
    <property type="molecule type" value="Genomic_DNA"/>
</dbReference>
<dbReference type="InterPro" id="IPR004559">
    <property type="entry name" value="HemW-like"/>
</dbReference>
<evidence type="ECO:0000256" key="8">
    <source>
        <dbReference type="ARBA" id="ARBA00023014"/>
    </source>
</evidence>
<dbReference type="Pfam" id="PF04055">
    <property type="entry name" value="Radical_SAM"/>
    <property type="match status" value="1"/>
</dbReference>
<keyword evidence="8 10" id="KW-0411">Iron-sulfur</keyword>
<keyword evidence="6 10" id="KW-0479">Metal-binding</keyword>
<dbReference type="SUPFAM" id="SSF102114">
    <property type="entry name" value="Radical SAM enzymes"/>
    <property type="match status" value="1"/>
</dbReference>
<evidence type="ECO:0000256" key="4">
    <source>
        <dbReference type="ARBA" id="ARBA00022617"/>
    </source>
</evidence>
<dbReference type="SMART" id="SM00729">
    <property type="entry name" value="Elp3"/>
    <property type="match status" value="1"/>
</dbReference>
<evidence type="ECO:0000256" key="6">
    <source>
        <dbReference type="ARBA" id="ARBA00022723"/>
    </source>
</evidence>
<protein>
    <recommendedName>
        <fullName evidence="3 10">Heme chaperone HemW</fullName>
    </recommendedName>
</protein>
<dbReference type="SFLD" id="SFLDS00029">
    <property type="entry name" value="Radical_SAM"/>
    <property type="match status" value="1"/>
</dbReference>
<name>A0ABV4E9S2_9GAMM</name>
<keyword evidence="10" id="KW-0004">4Fe-4S</keyword>
<dbReference type="SFLD" id="SFLDG01082">
    <property type="entry name" value="B12-binding_domain_containing"/>
    <property type="match status" value="1"/>
</dbReference>
<dbReference type="SFLD" id="SFLDF00562">
    <property type="entry name" value="HemN-like__clustered_with_heat"/>
    <property type="match status" value="1"/>
</dbReference>
<dbReference type="SFLD" id="SFLDG01065">
    <property type="entry name" value="anaerobic_coproporphyrinogen-I"/>
    <property type="match status" value="1"/>
</dbReference>
<evidence type="ECO:0000259" key="11">
    <source>
        <dbReference type="PROSITE" id="PS51918"/>
    </source>
</evidence>
<feature type="domain" description="Radical SAM core" evidence="11">
    <location>
        <begin position="1"/>
        <end position="234"/>
    </location>
</feature>
<sequence>MHNLPPLSLYIHIPWCVQKCPYCDFNSHALKGEVPHEEYVRHLLADLDADLPLAAGREVGTIFIGGGTPSLLSSEAMQMLMDGVRARLPLSPTAEITMEANPGTVEADRFSGYQRAGINRISIGVQSFSQQKLTRLGRIHGPEEAKRAAKLAQGLGLRSFNLDLMHGLPDQSLAEALDDLRQAIELDPPHLSWYQLTIEPNTLFASRPPVLPDDDALWDIFEQGHQLLTAAGYEQYETSAYAKPGYRCEHNLNYWRFGDYLGIGCGAHGKLTQADGRIIRTAKTRHPRGFMNGNYLDRQHEVAETEKPFEFFMNRFRLLEAAPREEFARFTGLSEEAIRPQLDEALAKGYLTETAQSWQVTEKGKLFLNSLLELFLAE</sequence>
<dbReference type="InterPro" id="IPR034505">
    <property type="entry name" value="Coproporphyrinogen-III_oxidase"/>
</dbReference>
<gene>
    <name evidence="12" type="primary">hemW</name>
    <name evidence="12" type="ORF">AB6T85_14790</name>
</gene>
<dbReference type="CDD" id="cd01335">
    <property type="entry name" value="Radical_SAM"/>
    <property type="match status" value="1"/>
</dbReference>
<comment type="caution">
    <text evidence="12">The sequence shown here is derived from an EMBL/GenBank/DDBJ whole genome shotgun (WGS) entry which is preliminary data.</text>
</comment>
<evidence type="ECO:0000256" key="3">
    <source>
        <dbReference type="ARBA" id="ARBA00017228"/>
    </source>
</evidence>
<evidence type="ECO:0000256" key="2">
    <source>
        <dbReference type="ARBA" id="ARBA00006100"/>
    </source>
</evidence>
<dbReference type="PANTHER" id="PTHR13932:SF5">
    <property type="entry name" value="RADICAL S-ADENOSYL METHIONINE DOMAIN-CONTAINING PROTEIN 1, MITOCHONDRIAL"/>
    <property type="match status" value="1"/>
</dbReference>
<comment type="similarity">
    <text evidence="2">Belongs to the anaerobic coproporphyrinogen-III oxidase family. HemW subfamily.</text>
</comment>
<dbReference type="InterPro" id="IPR006638">
    <property type="entry name" value="Elp3/MiaA/NifB-like_rSAM"/>
</dbReference>
<dbReference type="InterPro" id="IPR007197">
    <property type="entry name" value="rSAM"/>
</dbReference>
<comment type="subcellular location">
    <subcellularLocation>
        <location evidence="10">Cytoplasm</location>
    </subcellularLocation>
</comment>
<dbReference type="InterPro" id="IPR058240">
    <property type="entry name" value="rSAM_sf"/>
</dbReference>
<evidence type="ECO:0000256" key="7">
    <source>
        <dbReference type="ARBA" id="ARBA00023004"/>
    </source>
</evidence>
<reference evidence="12 13" key="1">
    <citation type="submission" date="2024-07" db="EMBL/GenBank/DDBJ databases">
        <authorList>
            <person name="Hebao G."/>
        </authorList>
    </citation>
    <scope>NUCLEOTIDE SEQUENCE [LARGE SCALE GENOMIC DNA]</scope>
    <source>
        <strain evidence="12 13">ACCC 02193</strain>
    </source>
</reference>
<dbReference type="Gene3D" id="3.20.20.70">
    <property type="entry name" value="Aldolase class I"/>
    <property type="match status" value="1"/>
</dbReference>
<dbReference type="Pfam" id="PF06969">
    <property type="entry name" value="HemN_C"/>
    <property type="match status" value="1"/>
</dbReference>
<dbReference type="RefSeq" id="WP_253458587.1">
    <property type="nucleotide sequence ID" value="NZ_JBGFFX010000008.1"/>
</dbReference>
<keyword evidence="9 10" id="KW-0143">Chaperone</keyword>
<keyword evidence="10" id="KW-0963">Cytoplasm</keyword>
<comment type="function">
    <text evidence="10">Probably acts as a heme chaperone, transferring heme to an unknown acceptor. Binds one molecule of heme per monomer, possibly covalently. Binds 1 [4Fe-4S] cluster. The cluster is coordinated with 3 cysteines and an exchangeable S-adenosyl-L-methionine.</text>
</comment>
<evidence type="ECO:0000256" key="9">
    <source>
        <dbReference type="ARBA" id="ARBA00023186"/>
    </source>
</evidence>
<keyword evidence="13" id="KW-1185">Reference proteome</keyword>
<dbReference type="InterPro" id="IPR013785">
    <property type="entry name" value="Aldolase_TIM"/>
</dbReference>
<keyword evidence="7 10" id="KW-0408">Iron</keyword>
<evidence type="ECO:0000313" key="13">
    <source>
        <dbReference type="Proteomes" id="UP001565243"/>
    </source>
</evidence>
<evidence type="ECO:0000256" key="5">
    <source>
        <dbReference type="ARBA" id="ARBA00022691"/>
    </source>
</evidence>
<accession>A0ABV4E9S2</accession>
<proteinExistence type="inferred from homology"/>
<evidence type="ECO:0000256" key="1">
    <source>
        <dbReference type="ARBA" id="ARBA00001966"/>
    </source>
</evidence>
<dbReference type="PROSITE" id="PS51918">
    <property type="entry name" value="RADICAL_SAM"/>
    <property type="match status" value="1"/>
</dbReference>
<keyword evidence="4 10" id="KW-0349">Heme</keyword>